<dbReference type="Gene3D" id="3.20.20.70">
    <property type="entry name" value="Aldolase class I"/>
    <property type="match status" value="1"/>
</dbReference>
<evidence type="ECO:0000256" key="7">
    <source>
        <dbReference type="ARBA" id="ARBA00023152"/>
    </source>
</evidence>
<dbReference type="SUPFAM" id="SSF51351">
    <property type="entry name" value="Triosephosphate isomerase (TIM)"/>
    <property type="match status" value="1"/>
</dbReference>
<dbReference type="GO" id="GO:0006096">
    <property type="term" value="P:glycolytic process"/>
    <property type="evidence" value="ECO:0007669"/>
    <property type="project" value="UniProtKB-UniRule"/>
</dbReference>
<dbReference type="EC" id="5.3.1.1" evidence="3 9"/>
<feature type="binding site" evidence="9">
    <location>
        <begin position="251"/>
        <end position="252"/>
    </location>
    <ligand>
        <name>substrate</name>
    </ligand>
</feature>
<dbReference type="GO" id="GO:0005829">
    <property type="term" value="C:cytosol"/>
    <property type="evidence" value="ECO:0007669"/>
    <property type="project" value="TreeGrafter"/>
</dbReference>
<dbReference type="HAMAP" id="MF_00147_B">
    <property type="entry name" value="TIM_B"/>
    <property type="match status" value="1"/>
</dbReference>
<dbReference type="InterPro" id="IPR020861">
    <property type="entry name" value="Triosephosphate_isomerase_AS"/>
</dbReference>
<protein>
    <recommendedName>
        <fullName evidence="4 9">Triosephosphate isomerase</fullName>
        <shortName evidence="9">TIM</shortName>
        <shortName evidence="9">TPI</shortName>
        <ecNumber evidence="3 9">5.3.1.1</ecNumber>
    </recommendedName>
    <alternativeName>
        <fullName evidence="9">Triose-phosphate isomerase</fullName>
    </alternativeName>
</protein>
<dbReference type="AlphaFoldDB" id="A0A6J4HQ73"/>
<dbReference type="InterPro" id="IPR013785">
    <property type="entry name" value="Aldolase_TIM"/>
</dbReference>
<evidence type="ECO:0000256" key="5">
    <source>
        <dbReference type="ARBA" id="ARBA00022432"/>
    </source>
</evidence>
<dbReference type="PROSITE" id="PS00171">
    <property type="entry name" value="TIM_1"/>
    <property type="match status" value="1"/>
</dbReference>
<dbReference type="PANTHER" id="PTHR21139">
    <property type="entry name" value="TRIOSEPHOSPHATE ISOMERASE"/>
    <property type="match status" value="1"/>
</dbReference>
<dbReference type="GO" id="GO:0019563">
    <property type="term" value="P:glycerol catabolic process"/>
    <property type="evidence" value="ECO:0007669"/>
    <property type="project" value="TreeGrafter"/>
</dbReference>
<feature type="active site" description="Proton acceptor" evidence="9">
    <location>
        <position position="184"/>
    </location>
</feature>
<dbReference type="InterPro" id="IPR022896">
    <property type="entry name" value="TrioseP_Isoase_bac/euk"/>
</dbReference>
<dbReference type="PANTHER" id="PTHR21139:SF42">
    <property type="entry name" value="TRIOSEPHOSPHATE ISOMERASE"/>
    <property type="match status" value="1"/>
</dbReference>
<name>A0A6J4HQ73_9BACT</name>
<dbReference type="EMBL" id="CADCTO010000126">
    <property type="protein sequence ID" value="CAA9230428.1"/>
    <property type="molecule type" value="Genomic_DNA"/>
</dbReference>
<dbReference type="GO" id="GO:0006094">
    <property type="term" value="P:gluconeogenesis"/>
    <property type="evidence" value="ECO:0007669"/>
    <property type="project" value="UniProtKB-UniRule"/>
</dbReference>
<proteinExistence type="inferred from homology"/>
<reference evidence="11" key="1">
    <citation type="submission" date="2020-02" db="EMBL/GenBank/DDBJ databases">
        <authorList>
            <person name="Meier V. D."/>
        </authorList>
    </citation>
    <scope>NUCLEOTIDE SEQUENCE</scope>
    <source>
        <strain evidence="11">AVDCRST_MAG63</strain>
    </source>
</reference>
<keyword evidence="7 9" id="KW-0324">Glycolysis</keyword>
<evidence type="ECO:0000256" key="6">
    <source>
        <dbReference type="ARBA" id="ARBA00022490"/>
    </source>
</evidence>
<comment type="subunit">
    <text evidence="9 10">Homodimer.</text>
</comment>
<evidence type="ECO:0000256" key="10">
    <source>
        <dbReference type="RuleBase" id="RU363013"/>
    </source>
</evidence>
<dbReference type="PROSITE" id="PS51440">
    <property type="entry name" value="TIM_2"/>
    <property type="match status" value="1"/>
</dbReference>
<comment type="similarity">
    <text evidence="2 9 10">Belongs to the triosephosphate isomerase family.</text>
</comment>
<evidence type="ECO:0000256" key="4">
    <source>
        <dbReference type="ARBA" id="ARBA00019397"/>
    </source>
</evidence>
<feature type="binding site" evidence="9">
    <location>
        <begin position="10"/>
        <end position="12"/>
    </location>
    <ligand>
        <name>substrate</name>
    </ligand>
</feature>
<gene>
    <name evidence="9" type="primary">tpiA</name>
    <name evidence="11" type="ORF">AVDCRST_MAG63-952</name>
</gene>
<evidence type="ECO:0000256" key="3">
    <source>
        <dbReference type="ARBA" id="ARBA00011940"/>
    </source>
</evidence>
<dbReference type="InterPro" id="IPR035990">
    <property type="entry name" value="TIM_sf"/>
</dbReference>
<feature type="binding site" evidence="9">
    <location>
        <position position="190"/>
    </location>
    <ligand>
        <name>substrate</name>
    </ligand>
</feature>
<dbReference type="GO" id="GO:0004807">
    <property type="term" value="F:triose-phosphate isomerase activity"/>
    <property type="evidence" value="ECO:0007669"/>
    <property type="project" value="UniProtKB-UniRule"/>
</dbReference>
<dbReference type="Pfam" id="PF00121">
    <property type="entry name" value="TIM"/>
    <property type="match status" value="1"/>
</dbReference>
<sequence length="269" mass="27971">MARTPIIAGNWKMNKGTDGEATELVRELKPLVAGSGGAEVVLCPPYTALHAVRQAIEGTSLRLGAQDLFWKNTGAYTGRISGLMLADAGVTYVIVGHSEARGRFGVPEPDFTPDVLKHFGETDVTVNRKTKAALDTGLVPIVCVGETLVERQNGHTDGVVQTQVQAALNAVSAEQAAGIVFAYEPVWAIGTGEVCGADEADRVCSVVRATVASLYDDQTAGDVRIQYGGSMKPDNAADLLARPHIDGGLIGGASLKAADFAAVVGAARA</sequence>
<comment type="pathway">
    <text evidence="1 9 10">Carbohydrate degradation; glycolysis; D-glyceraldehyde 3-phosphate from glycerone phosphate: step 1/1.</text>
</comment>
<dbReference type="GO" id="GO:0046166">
    <property type="term" value="P:glyceraldehyde-3-phosphate biosynthetic process"/>
    <property type="evidence" value="ECO:0007669"/>
    <property type="project" value="TreeGrafter"/>
</dbReference>
<evidence type="ECO:0000256" key="2">
    <source>
        <dbReference type="ARBA" id="ARBA00007422"/>
    </source>
</evidence>
<comment type="function">
    <text evidence="9">Involved in the gluconeogenesis. Catalyzes stereospecifically the conversion of dihydroxyacetone phosphate (DHAP) to D-glyceraldehyde-3-phosphate (G3P).</text>
</comment>
<evidence type="ECO:0000313" key="11">
    <source>
        <dbReference type="EMBL" id="CAA9230428.1"/>
    </source>
</evidence>
<dbReference type="UniPathway" id="UPA00138"/>
<dbReference type="NCBIfam" id="TIGR00419">
    <property type="entry name" value="tim"/>
    <property type="match status" value="1"/>
</dbReference>
<comment type="pathway">
    <text evidence="9 10">Carbohydrate biosynthesis; gluconeogenesis.</text>
</comment>
<organism evidence="11">
    <name type="scientific">uncultured Armatimonadetes bacterium</name>
    <dbReference type="NCBI Taxonomy" id="157466"/>
    <lineage>
        <taxon>Bacteria</taxon>
        <taxon>Bacillati</taxon>
        <taxon>Armatimonadota</taxon>
        <taxon>environmental samples</taxon>
    </lineage>
</organism>
<comment type="subcellular location">
    <subcellularLocation>
        <location evidence="9 10">Cytoplasm</location>
    </subcellularLocation>
</comment>
<dbReference type="InterPro" id="IPR000652">
    <property type="entry name" value="Triosephosphate_isomerase"/>
</dbReference>
<dbReference type="CDD" id="cd00311">
    <property type="entry name" value="TIM"/>
    <property type="match status" value="1"/>
</dbReference>
<keyword evidence="8 9" id="KW-0413">Isomerase</keyword>
<keyword evidence="6 9" id="KW-0963">Cytoplasm</keyword>
<comment type="catalytic activity">
    <reaction evidence="9 10">
        <text>D-glyceraldehyde 3-phosphate = dihydroxyacetone phosphate</text>
        <dbReference type="Rhea" id="RHEA:18585"/>
        <dbReference type="ChEBI" id="CHEBI:57642"/>
        <dbReference type="ChEBI" id="CHEBI:59776"/>
        <dbReference type="EC" id="5.3.1.1"/>
    </reaction>
</comment>
<evidence type="ECO:0000256" key="8">
    <source>
        <dbReference type="ARBA" id="ARBA00023235"/>
    </source>
</evidence>
<feature type="binding site" evidence="9">
    <location>
        <position position="230"/>
    </location>
    <ligand>
        <name>substrate</name>
    </ligand>
</feature>
<feature type="active site" description="Electrophile" evidence="9">
    <location>
        <position position="97"/>
    </location>
</feature>
<evidence type="ECO:0000256" key="1">
    <source>
        <dbReference type="ARBA" id="ARBA00004680"/>
    </source>
</evidence>
<keyword evidence="5 9" id="KW-0312">Gluconeogenesis</keyword>
<evidence type="ECO:0000256" key="9">
    <source>
        <dbReference type="HAMAP-Rule" id="MF_00147"/>
    </source>
</evidence>
<dbReference type="UniPathway" id="UPA00109">
    <property type="reaction ID" value="UER00189"/>
</dbReference>
<accession>A0A6J4HQ73</accession>
<dbReference type="FunFam" id="3.20.20.70:FF:000016">
    <property type="entry name" value="Triosephosphate isomerase"/>
    <property type="match status" value="1"/>
</dbReference>